<dbReference type="GO" id="GO:0003700">
    <property type="term" value="F:DNA-binding transcription factor activity"/>
    <property type="evidence" value="ECO:0007669"/>
    <property type="project" value="InterPro"/>
</dbReference>
<dbReference type="Pfam" id="PF00392">
    <property type="entry name" value="GntR"/>
    <property type="match status" value="1"/>
</dbReference>
<dbReference type="InterPro" id="IPR036388">
    <property type="entry name" value="WH-like_DNA-bd_sf"/>
</dbReference>
<gene>
    <name evidence="5" type="ORF">DNL40_02205</name>
</gene>
<keyword evidence="3" id="KW-0804">Transcription</keyword>
<dbReference type="InterPro" id="IPR036390">
    <property type="entry name" value="WH_DNA-bd_sf"/>
</dbReference>
<reference evidence="5 6" key="1">
    <citation type="submission" date="2018-06" db="EMBL/GenBank/DDBJ databases">
        <title>Whole genome sequencing of a novel hydrocarbon degrading bacterial strain, PW21 isolated from oil contaminated produced water sample.</title>
        <authorList>
            <person name="Nagkirti P."/>
            <person name="Shaikh A."/>
            <person name="Gowdaman V."/>
            <person name="Engineer A.E."/>
            <person name="Dagar S."/>
            <person name="Dhakephalkar P.K."/>
        </authorList>
    </citation>
    <scope>NUCLEOTIDE SEQUENCE [LARGE SCALE GENOMIC DNA]</scope>
    <source>
        <strain evidence="5 6">PW21</strain>
    </source>
</reference>
<dbReference type="Proteomes" id="UP000248783">
    <property type="component" value="Unassembled WGS sequence"/>
</dbReference>
<dbReference type="GO" id="GO:0003677">
    <property type="term" value="F:DNA binding"/>
    <property type="evidence" value="ECO:0007669"/>
    <property type="project" value="UniProtKB-KW"/>
</dbReference>
<evidence type="ECO:0000313" key="6">
    <source>
        <dbReference type="Proteomes" id="UP000248783"/>
    </source>
</evidence>
<dbReference type="SUPFAM" id="SSF46785">
    <property type="entry name" value="Winged helix' DNA-binding domain"/>
    <property type="match status" value="1"/>
</dbReference>
<accession>A0A2W5X434</accession>
<evidence type="ECO:0000256" key="3">
    <source>
        <dbReference type="ARBA" id="ARBA00023163"/>
    </source>
</evidence>
<keyword evidence="6" id="KW-1185">Reference proteome</keyword>
<dbReference type="RefSeq" id="WP_111249569.1">
    <property type="nucleotide sequence ID" value="NZ_QKWH01000001.1"/>
</dbReference>
<organism evidence="5 6">
    <name type="scientific">Xylanimonas oleitrophica</name>
    <dbReference type="NCBI Taxonomy" id="2607479"/>
    <lineage>
        <taxon>Bacteria</taxon>
        <taxon>Bacillati</taxon>
        <taxon>Actinomycetota</taxon>
        <taxon>Actinomycetes</taxon>
        <taxon>Micrococcales</taxon>
        <taxon>Promicromonosporaceae</taxon>
        <taxon>Xylanimonas</taxon>
    </lineage>
</organism>
<evidence type="ECO:0000313" key="5">
    <source>
        <dbReference type="EMBL" id="PZR55205.1"/>
    </source>
</evidence>
<dbReference type="PROSITE" id="PS50949">
    <property type="entry name" value="HTH_GNTR"/>
    <property type="match status" value="1"/>
</dbReference>
<dbReference type="AlphaFoldDB" id="A0A2W5X434"/>
<feature type="domain" description="HTH gntR-type" evidence="4">
    <location>
        <begin position="11"/>
        <end position="79"/>
    </location>
</feature>
<dbReference type="InterPro" id="IPR000524">
    <property type="entry name" value="Tscrpt_reg_HTH_GntR"/>
</dbReference>
<keyword evidence="1" id="KW-0805">Transcription regulation</keyword>
<sequence length="118" mass="12683">MIWRIDPGSEEPLYAQLVAQVHVALAHGELKAGDRLPAARDLAESLDLNVHTVLHAYQQLRDAGVIELRRGRGAVVVQAATGDRAPLEAALAAFVAAARDAHLTTETATTLLKEAMKR</sequence>
<evidence type="ECO:0000259" key="4">
    <source>
        <dbReference type="PROSITE" id="PS50949"/>
    </source>
</evidence>
<evidence type="ECO:0000256" key="1">
    <source>
        <dbReference type="ARBA" id="ARBA00023015"/>
    </source>
</evidence>
<dbReference type="CDD" id="cd07377">
    <property type="entry name" value="WHTH_GntR"/>
    <property type="match status" value="1"/>
</dbReference>
<comment type="caution">
    <text evidence="5">The sequence shown here is derived from an EMBL/GenBank/DDBJ whole genome shotgun (WGS) entry which is preliminary data.</text>
</comment>
<proteinExistence type="predicted"/>
<keyword evidence="2" id="KW-0238">DNA-binding</keyword>
<name>A0A2W5X434_9MICO</name>
<protein>
    <submittedName>
        <fullName evidence="5">GntR family transcriptional regulator</fullName>
    </submittedName>
</protein>
<dbReference type="EMBL" id="QKWH01000001">
    <property type="protein sequence ID" value="PZR55205.1"/>
    <property type="molecule type" value="Genomic_DNA"/>
</dbReference>
<evidence type="ECO:0000256" key="2">
    <source>
        <dbReference type="ARBA" id="ARBA00023125"/>
    </source>
</evidence>
<dbReference type="PANTHER" id="PTHR38445:SF7">
    <property type="entry name" value="GNTR-FAMILY TRANSCRIPTIONAL REGULATOR"/>
    <property type="match status" value="1"/>
</dbReference>
<dbReference type="SMART" id="SM00345">
    <property type="entry name" value="HTH_GNTR"/>
    <property type="match status" value="1"/>
</dbReference>
<dbReference type="PANTHER" id="PTHR38445">
    <property type="entry name" value="HTH-TYPE TRANSCRIPTIONAL REPRESSOR YTRA"/>
    <property type="match status" value="1"/>
</dbReference>
<dbReference type="Gene3D" id="1.10.10.10">
    <property type="entry name" value="Winged helix-like DNA-binding domain superfamily/Winged helix DNA-binding domain"/>
    <property type="match status" value="1"/>
</dbReference>